<proteinExistence type="predicted"/>
<evidence type="ECO:0000313" key="5">
    <source>
        <dbReference type="Proteomes" id="UP000030302"/>
    </source>
</evidence>
<dbReference type="PROSITE" id="PS51208">
    <property type="entry name" value="AUTOTRANSPORTER"/>
    <property type="match status" value="1"/>
</dbReference>
<dbReference type="Pfam" id="PF03797">
    <property type="entry name" value="Autotransporter"/>
    <property type="match status" value="1"/>
</dbReference>
<dbReference type="SMART" id="SM00869">
    <property type="entry name" value="Autotransporter"/>
    <property type="match status" value="1"/>
</dbReference>
<dbReference type="Gene3D" id="2.160.20.20">
    <property type="match status" value="2"/>
</dbReference>
<dbReference type="AlphaFoldDB" id="A0A0A1FA70"/>
<dbReference type="InterPro" id="IPR043990">
    <property type="entry name" value="AC_1"/>
</dbReference>
<dbReference type="Proteomes" id="UP000030302">
    <property type="component" value="Chromosome"/>
</dbReference>
<dbReference type="KEGG" id="care:LT85_2263"/>
<keyword evidence="5" id="KW-1185">Reference proteome</keyword>
<evidence type="ECO:0000259" key="3">
    <source>
        <dbReference type="PROSITE" id="PS51208"/>
    </source>
</evidence>
<dbReference type="InterPro" id="IPR051551">
    <property type="entry name" value="Autotransporter_adhesion"/>
</dbReference>
<dbReference type="STRING" id="279058.LT85_2263"/>
<dbReference type="SUPFAM" id="SSF51126">
    <property type="entry name" value="Pectin lyase-like"/>
    <property type="match status" value="1"/>
</dbReference>
<dbReference type="SUPFAM" id="SSF103515">
    <property type="entry name" value="Autotransporter"/>
    <property type="match status" value="1"/>
</dbReference>
<dbReference type="InterPro" id="IPR011050">
    <property type="entry name" value="Pectin_lyase_fold/virulence"/>
</dbReference>
<dbReference type="GO" id="GO:0019867">
    <property type="term" value="C:outer membrane"/>
    <property type="evidence" value="ECO:0007669"/>
    <property type="project" value="InterPro"/>
</dbReference>
<dbReference type="Pfam" id="PF18883">
    <property type="entry name" value="AC_1"/>
    <property type="match status" value="1"/>
</dbReference>
<dbReference type="EMBL" id="CP009962">
    <property type="protein sequence ID" value="AIY41421.1"/>
    <property type="molecule type" value="Genomic_DNA"/>
</dbReference>
<dbReference type="Gene3D" id="2.40.128.130">
    <property type="entry name" value="Autotransporter beta-domain"/>
    <property type="match status" value="1"/>
</dbReference>
<evidence type="ECO:0000256" key="1">
    <source>
        <dbReference type="ARBA" id="ARBA00023026"/>
    </source>
</evidence>
<dbReference type="InterPro" id="IPR005546">
    <property type="entry name" value="Autotransporte_beta"/>
</dbReference>
<dbReference type="NCBIfam" id="TIGR01414">
    <property type="entry name" value="autotrans_barl"/>
    <property type="match status" value="1"/>
</dbReference>
<dbReference type="InterPro" id="IPR036709">
    <property type="entry name" value="Autotransporte_beta_dom_sf"/>
</dbReference>
<feature type="compositionally biased region" description="Pro residues" evidence="2">
    <location>
        <begin position="829"/>
        <end position="841"/>
    </location>
</feature>
<dbReference type="PANTHER" id="PTHR35037">
    <property type="entry name" value="C-TERMINAL REGION OF AIDA-LIKE PROTEIN"/>
    <property type="match status" value="1"/>
</dbReference>
<feature type="domain" description="Autotransporter" evidence="3">
    <location>
        <begin position="914"/>
        <end position="1204"/>
    </location>
</feature>
<evidence type="ECO:0000313" key="4">
    <source>
        <dbReference type="EMBL" id="AIY41421.1"/>
    </source>
</evidence>
<dbReference type="InterPro" id="IPR012332">
    <property type="entry name" value="Autotransporter_pectin_lyase_C"/>
</dbReference>
<sequence>MNNVYRIIWNEVLGAWVAVSERTKAKGKSARAKRPLAKLGRVFLFGVAGTTAGATLAVDNPIHMIGGAALPLDGISFATRSNDAIAVWADDGAGIFLNAHWDNAATGKSSSVTTAGNRSVALQAAGGKNPSFVVGSRVAVSTAGTAAHGAFVSTGGGISLLDSTIATTGGYAHGIYGKGNGTHLAIDGGSISTVGIGASSVSLYDGASAILTGTKVSAENSYALDLADDVRARLNQVNIVQGGPLAAVQVRARSTFEMNGGSIVKTGQDHAVTFFAAGSGTSTTMAVGQLTGAQITTAGDHSYGVNIHKNANVTFDGVTVHTMGDGARGLNIWDAASSMTLNNSHIQTDGKSAVGVVNFGGRIDFTGGTVTTNGASAHGVYAQDSMDYSTGKMMHAVMSVKDADIVVNGQAHGAYAGSGAELNISGGSIVTNGPSGAGVFAGSGATLNIAASNITANGAAGVAAYASAATLSVADDTLLIASANGGRGAVATGAGTQLFISGSAINTSGAASVGVDSRNDAITRLTATTVNGDAGDALRIGASMDGINNNSVTVVGGALNVQSGNALAVAGGSANISLKGVALQAPDGNVIRVKDALIAKPDGSVATIAMGVANINAIGSNFKSGNVVVDSGTLNLSLDNSSLNGDVFVNPSVAQANVSLLNAASMTGATHGVGSVNIDDSSQWTLSGSSTVTDTLTNAGRINFGVNPNAGFKALTTHNYVGNNGKITINTRLGDDKSPTDKLIIDGGHASGHTALLVNNMGGAGAQTNSGIMVVQAVNGGTSTADAFKLGRIVRAGGYDYFLFKGNASSAQADNWYLRSTLDEIPVDPNTPKPVDPPVKPGEPEPELKPVDPSNPEPEIKPEIKPDRGQLYGPERSVYSTVMPTAMRLGQVTLGTLHGRVGEQENLRADGVTQDPFVNGAWGRVIAQDSREKYTNQVGSSASTNISGFQAGTDVYRRQDAAGSRDHAGVYFGVAHADSYVSGLAINASLNPTGNVRQRTGAVKLDGWSGGAYWTHYGPSGWYVDTVLQATAYRGNASTDNTGIKIKGSGLLMSIEGGYPIDLGNFWSLEPQAQLMWQGVSLDRTADIASEVRFGSSNTLLGRIGARLQHTGKDGGRLFQPYLHANLWSNLSGAKNTVTYGEDGTAGGIETKSGTSWGQVGIGMTAQMTQNTSIYARLDGMFSIGGQGREYNGIGGSLGLRLKF</sequence>
<dbReference type="HOGENOM" id="CLU_003455_0_0_4"/>
<gene>
    <name evidence="4" type="ORF">LT85_2263</name>
</gene>
<evidence type="ECO:0000256" key="2">
    <source>
        <dbReference type="SAM" id="MobiDB-lite"/>
    </source>
</evidence>
<name>A0A0A1FA70_9BURK</name>
<dbReference type="Pfam" id="PF13018">
    <property type="entry name" value="ESPR"/>
    <property type="match status" value="1"/>
</dbReference>
<organism evidence="4 5">
    <name type="scientific">Collimonas arenae</name>
    <dbReference type="NCBI Taxonomy" id="279058"/>
    <lineage>
        <taxon>Bacteria</taxon>
        <taxon>Pseudomonadati</taxon>
        <taxon>Pseudomonadota</taxon>
        <taxon>Betaproteobacteria</taxon>
        <taxon>Burkholderiales</taxon>
        <taxon>Oxalobacteraceae</taxon>
        <taxon>Collimonas</taxon>
    </lineage>
</organism>
<dbReference type="CDD" id="cd01344">
    <property type="entry name" value="PL2_Passenger_AT"/>
    <property type="match status" value="1"/>
</dbReference>
<dbReference type="InterPro" id="IPR024973">
    <property type="entry name" value="ESPR"/>
</dbReference>
<dbReference type="PANTHER" id="PTHR35037:SF3">
    <property type="entry name" value="C-TERMINAL REGION OF AIDA-LIKE PROTEIN"/>
    <property type="match status" value="1"/>
</dbReference>
<dbReference type="OrthoDB" id="218680at2"/>
<reference evidence="5" key="1">
    <citation type="journal article" date="2014" name="Soil Biol. Biochem.">
        <title>Structure and function of bacterial communities in ageing soils: Insights from the Mendocino ecological staircase.</title>
        <authorList>
            <person name="Uroz S."/>
            <person name="Tech J.J."/>
            <person name="Sawaya N.A."/>
            <person name="Frey-Klett P."/>
            <person name="Leveau J.H.J."/>
        </authorList>
    </citation>
    <scope>NUCLEOTIDE SEQUENCE [LARGE SCALE GENOMIC DNA]</scope>
    <source>
        <strain evidence="5">Cal35</strain>
    </source>
</reference>
<protein>
    <submittedName>
        <fullName evidence="4">Autotransporter</fullName>
    </submittedName>
</protein>
<dbReference type="RefSeq" id="WP_052135087.1">
    <property type="nucleotide sequence ID" value="NZ_CP009962.1"/>
</dbReference>
<accession>A0A0A1FA70</accession>
<keyword evidence="1" id="KW-0843">Virulence</keyword>
<dbReference type="InterPro" id="IPR006315">
    <property type="entry name" value="OM_autotransptr_brl_dom"/>
</dbReference>
<feature type="compositionally biased region" description="Basic and acidic residues" evidence="2">
    <location>
        <begin position="858"/>
        <end position="868"/>
    </location>
</feature>
<feature type="region of interest" description="Disordered" evidence="2">
    <location>
        <begin position="824"/>
        <end position="873"/>
    </location>
</feature>